<reference evidence="2 3" key="1">
    <citation type="submission" date="2024-06" db="EMBL/GenBank/DDBJ databases">
        <title>Genomic Encyclopedia of Type Strains, Phase IV (KMG-IV): sequencing the most valuable type-strain genomes for metagenomic binning, comparative biology and taxonomic classification.</title>
        <authorList>
            <person name="Goeker M."/>
        </authorList>
    </citation>
    <scope>NUCLEOTIDE SEQUENCE [LARGE SCALE GENOMIC DNA]</scope>
    <source>
        <strain evidence="2 3">DSM 21331</strain>
    </source>
</reference>
<feature type="domain" description="Cupin type-2" evidence="1">
    <location>
        <begin position="35"/>
        <end position="86"/>
    </location>
</feature>
<dbReference type="SUPFAM" id="SSF51182">
    <property type="entry name" value="RmlC-like cupins"/>
    <property type="match status" value="1"/>
</dbReference>
<comment type="caution">
    <text evidence="2">The sequence shown here is derived from an EMBL/GenBank/DDBJ whole genome shotgun (WGS) entry which is preliminary data.</text>
</comment>
<dbReference type="InterPro" id="IPR013096">
    <property type="entry name" value="Cupin_2"/>
</dbReference>
<dbReference type="RefSeq" id="WP_238277341.1">
    <property type="nucleotide sequence ID" value="NZ_BPQL01000021.1"/>
</dbReference>
<keyword evidence="3" id="KW-1185">Reference proteome</keyword>
<evidence type="ECO:0000259" key="1">
    <source>
        <dbReference type="Pfam" id="PF07883"/>
    </source>
</evidence>
<dbReference type="Gene3D" id="2.60.120.10">
    <property type="entry name" value="Jelly Rolls"/>
    <property type="match status" value="1"/>
</dbReference>
<evidence type="ECO:0000313" key="2">
    <source>
        <dbReference type="EMBL" id="MET3690529.1"/>
    </source>
</evidence>
<organism evidence="2 3">
    <name type="scientific">Methylobacterium goesingense</name>
    <dbReference type="NCBI Taxonomy" id="243690"/>
    <lineage>
        <taxon>Bacteria</taxon>
        <taxon>Pseudomonadati</taxon>
        <taxon>Pseudomonadota</taxon>
        <taxon>Alphaproteobacteria</taxon>
        <taxon>Hyphomicrobiales</taxon>
        <taxon>Methylobacteriaceae</taxon>
        <taxon>Methylobacterium</taxon>
    </lineage>
</organism>
<name>A0ABV2KY88_9HYPH</name>
<proteinExistence type="predicted"/>
<sequence>MATKVSGSNAGTGAHGEVALARGQSVAMRMWRDEAPGTDKPMASRPYETVGYVIAGRAELTVSGEKVLLEPGDSWLVPEGAEHTYTILEAFTAVEATSPPAR</sequence>
<dbReference type="EMBL" id="JBEPMM010000001">
    <property type="protein sequence ID" value="MET3690529.1"/>
    <property type="molecule type" value="Genomic_DNA"/>
</dbReference>
<protein>
    <submittedName>
        <fullName evidence="2">Quercetin dioxygenase-like cupin family protein</fullName>
    </submittedName>
</protein>
<dbReference type="InterPro" id="IPR011051">
    <property type="entry name" value="RmlC_Cupin_sf"/>
</dbReference>
<gene>
    <name evidence="2" type="ORF">ABID43_000048</name>
</gene>
<dbReference type="Pfam" id="PF07883">
    <property type="entry name" value="Cupin_2"/>
    <property type="match status" value="1"/>
</dbReference>
<dbReference type="Proteomes" id="UP001549145">
    <property type="component" value="Unassembled WGS sequence"/>
</dbReference>
<dbReference type="InterPro" id="IPR014710">
    <property type="entry name" value="RmlC-like_jellyroll"/>
</dbReference>
<accession>A0ABV2KY88</accession>
<evidence type="ECO:0000313" key="3">
    <source>
        <dbReference type="Proteomes" id="UP001549145"/>
    </source>
</evidence>